<dbReference type="GO" id="GO:0003755">
    <property type="term" value="F:peptidyl-prolyl cis-trans isomerase activity"/>
    <property type="evidence" value="ECO:0007669"/>
    <property type="project" value="UniProtKB-KW"/>
</dbReference>
<dbReference type="AlphaFoldDB" id="A0AAD3CVX7"/>
<dbReference type="Proteomes" id="UP001054902">
    <property type="component" value="Unassembled WGS sequence"/>
</dbReference>
<name>A0AAD3CVX7_9STRA</name>
<dbReference type="PANTHER" id="PTHR46222">
    <property type="entry name" value="PEPTIDYL-PROLYL CIS-TRANS ISOMERASE FKBP7/14"/>
    <property type="match status" value="1"/>
</dbReference>
<keyword evidence="1" id="KW-0732">Signal</keyword>
<evidence type="ECO:0000259" key="5">
    <source>
        <dbReference type="PROSITE" id="PS50059"/>
    </source>
</evidence>
<evidence type="ECO:0000256" key="3">
    <source>
        <dbReference type="ARBA" id="ARBA00023180"/>
    </source>
</evidence>
<dbReference type="Gene3D" id="3.10.50.40">
    <property type="match status" value="1"/>
</dbReference>
<proteinExistence type="predicted"/>
<dbReference type="InterPro" id="IPR001179">
    <property type="entry name" value="PPIase_FKBP_dom"/>
</dbReference>
<reference evidence="6 7" key="1">
    <citation type="journal article" date="2021" name="Sci. Rep.">
        <title>The genome of the diatom Chaetoceros tenuissimus carries an ancient integrated fragment of an extant virus.</title>
        <authorList>
            <person name="Hongo Y."/>
            <person name="Kimura K."/>
            <person name="Takaki Y."/>
            <person name="Yoshida Y."/>
            <person name="Baba S."/>
            <person name="Kobayashi G."/>
            <person name="Nagasaki K."/>
            <person name="Hano T."/>
            <person name="Tomaru Y."/>
        </authorList>
    </citation>
    <scope>NUCLEOTIDE SEQUENCE [LARGE SCALE GENOMIC DNA]</scope>
    <source>
        <strain evidence="6 7">NIES-3715</strain>
    </source>
</reference>
<dbReference type="PROSITE" id="PS50059">
    <property type="entry name" value="FKBP_PPIASE"/>
    <property type="match status" value="1"/>
</dbReference>
<keyword evidence="3" id="KW-0325">Glycoprotein</keyword>
<evidence type="ECO:0000313" key="6">
    <source>
        <dbReference type="EMBL" id="GFH52146.1"/>
    </source>
</evidence>
<accession>A0AAD3CVX7</accession>
<organism evidence="6 7">
    <name type="scientific">Chaetoceros tenuissimus</name>
    <dbReference type="NCBI Taxonomy" id="426638"/>
    <lineage>
        <taxon>Eukaryota</taxon>
        <taxon>Sar</taxon>
        <taxon>Stramenopiles</taxon>
        <taxon>Ochrophyta</taxon>
        <taxon>Bacillariophyta</taxon>
        <taxon>Coscinodiscophyceae</taxon>
        <taxon>Chaetocerotophycidae</taxon>
        <taxon>Chaetocerotales</taxon>
        <taxon>Chaetocerotaceae</taxon>
        <taxon>Chaetoceros</taxon>
    </lineage>
</organism>
<comment type="caution">
    <text evidence="6">The sequence shown here is derived from an EMBL/GenBank/DDBJ whole genome shotgun (WGS) entry which is preliminary data.</text>
</comment>
<dbReference type="EMBL" id="BLLK01000045">
    <property type="protein sequence ID" value="GFH52146.1"/>
    <property type="molecule type" value="Genomic_DNA"/>
</dbReference>
<evidence type="ECO:0000256" key="4">
    <source>
        <dbReference type="PROSITE-ProRule" id="PRU00277"/>
    </source>
</evidence>
<dbReference type="Pfam" id="PF00254">
    <property type="entry name" value="FKBP_C"/>
    <property type="match status" value="1"/>
</dbReference>
<sequence>MSKFFLPFGLITLNPQSAHSYQSDIRTVTLSSNKLKLGVKLKEITIGNPPRTVITVEQIDPFGLGSTNNIEVGQILLDYTNPKDVVNRIQNGPYPIEFKFATLVEGDAFGDLQNPLISPKDAMSVARRPIYDEKQSSQSKVITQRNGECSVKSRRGDVIGIDYAASYYSNGSNGEKLVYDSSAQRGTGTPYQFVLGSGDIIPGVDLGLYDMCVGEIREIEIPYQLAYGERGNKLFKIPKFTNLSWTVKLVELDAIRFD</sequence>
<comment type="catalytic activity">
    <reaction evidence="4">
        <text>[protein]-peptidylproline (omega=180) = [protein]-peptidylproline (omega=0)</text>
        <dbReference type="Rhea" id="RHEA:16237"/>
        <dbReference type="Rhea" id="RHEA-COMP:10747"/>
        <dbReference type="Rhea" id="RHEA-COMP:10748"/>
        <dbReference type="ChEBI" id="CHEBI:83833"/>
        <dbReference type="ChEBI" id="CHEBI:83834"/>
        <dbReference type="EC" id="5.2.1.8"/>
    </reaction>
</comment>
<feature type="domain" description="PPIase FKBP-type" evidence="5">
    <location>
        <begin position="156"/>
        <end position="253"/>
    </location>
</feature>
<gene>
    <name evidence="6" type="ORF">CTEN210_08622</name>
</gene>
<keyword evidence="2" id="KW-0677">Repeat</keyword>
<dbReference type="PANTHER" id="PTHR46222:SF3">
    <property type="entry name" value="PEPTIDYLPROLYL ISOMERASE"/>
    <property type="match status" value="1"/>
</dbReference>
<evidence type="ECO:0000256" key="1">
    <source>
        <dbReference type="ARBA" id="ARBA00022729"/>
    </source>
</evidence>
<dbReference type="InterPro" id="IPR046357">
    <property type="entry name" value="PPIase_dom_sf"/>
</dbReference>
<dbReference type="InterPro" id="IPR052273">
    <property type="entry name" value="PPIase_FKBP"/>
</dbReference>
<dbReference type="EC" id="5.2.1.8" evidence="4"/>
<dbReference type="SUPFAM" id="SSF54534">
    <property type="entry name" value="FKBP-like"/>
    <property type="match status" value="1"/>
</dbReference>
<keyword evidence="7" id="KW-1185">Reference proteome</keyword>
<protein>
    <recommendedName>
        <fullName evidence="4">peptidylprolyl isomerase</fullName>
        <ecNumber evidence="4">5.2.1.8</ecNumber>
    </recommendedName>
</protein>
<evidence type="ECO:0000313" key="7">
    <source>
        <dbReference type="Proteomes" id="UP001054902"/>
    </source>
</evidence>
<keyword evidence="4" id="KW-0697">Rotamase</keyword>
<evidence type="ECO:0000256" key="2">
    <source>
        <dbReference type="ARBA" id="ARBA00022737"/>
    </source>
</evidence>
<keyword evidence="4" id="KW-0413">Isomerase</keyword>